<protein>
    <recommendedName>
        <fullName evidence="3">Inhibitor I9 domain-containing protein</fullName>
    </recommendedName>
</protein>
<dbReference type="EMBL" id="JBHSRI010000007">
    <property type="protein sequence ID" value="MFC6039128.1"/>
    <property type="molecule type" value="Genomic_DNA"/>
</dbReference>
<reference evidence="2" key="1">
    <citation type="journal article" date="2019" name="Int. J. Syst. Evol. Microbiol.">
        <title>The Global Catalogue of Microorganisms (GCM) 10K type strain sequencing project: providing services to taxonomists for standard genome sequencing and annotation.</title>
        <authorList>
            <consortium name="The Broad Institute Genomics Platform"/>
            <consortium name="The Broad Institute Genome Sequencing Center for Infectious Disease"/>
            <person name="Wu L."/>
            <person name="Ma J."/>
        </authorList>
    </citation>
    <scope>NUCLEOTIDE SEQUENCE [LARGE SCALE GENOMIC DNA]</scope>
    <source>
        <strain evidence="2">CCUG 54527</strain>
    </source>
</reference>
<dbReference type="Proteomes" id="UP001596170">
    <property type="component" value="Unassembled WGS sequence"/>
</dbReference>
<dbReference type="RefSeq" id="WP_377733212.1">
    <property type="nucleotide sequence ID" value="NZ_JBHSRI010000007.1"/>
</dbReference>
<name>A0ABW1L6Z6_9BACL</name>
<evidence type="ECO:0000313" key="1">
    <source>
        <dbReference type="EMBL" id="MFC6039128.1"/>
    </source>
</evidence>
<comment type="caution">
    <text evidence="1">The sequence shown here is derived from an EMBL/GenBank/DDBJ whole genome shotgun (WGS) entry which is preliminary data.</text>
</comment>
<proteinExistence type="predicted"/>
<keyword evidence="2" id="KW-1185">Reference proteome</keyword>
<evidence type="ECO:0000313" key="2">
    <source>
        <dbReference type="Proteomes" id="UP001596170"/>
    </source>
</evidence>
<evidence type="ECO:0008006" key="3">
    <source>
        <dbReference type="Google" id="ProtNLM"/>
    </source>
</evidence>
<sequence>MKKILGIIILSFIIFSAGAISGTGGLDTKSTKRNVDSFQKKTIELGYTSVIDIWTAFKQVEIFMLASQENIDATFNRFREDQVKIAVAGFVNFKNANKSQPKIYSSGNQSLLVDEKTIPAEAQQIEFLPNRYGILKPTPITDSTKNSSTDLLVDSP</sequence>
<gene>
    <name evidence="1" type="ORF">ACFPYN_06720</name>
</gene>
<organism evidence="1 2">
    <name type="scientific">Paenisporosarcina macmurdoensis</name>
    <dbReference type="NCBI Taxonomy" id="212659"/>
    <lineage>
        <taxon>Bacteria</taxon>
        <taxon>Bacillati</taxon>
        <taxon>Bacillota</taxon>
        <taxon>Bacilli</taxon>
        <taxon>Bacillales</taxon>
        <taxon>Caryophanaceae</taxon>
        <taxon>Paenisporosarcina</taxon>
    </lineage>
</organism>
<accession>A0ABW1L6Z6</accession>